<name>A0A8S9RX51_BRACR</name>
<evidence type="ECO:0000256" key="1">
    <source>
        <dbReference type="SAM" id="MobiDB-lite"/>
    </source>
</evidence>
<reference evidence="2" key="1">
    <citation type="submission" date="2019-12" db="EMBL/GenBank/DDBJ databases">
        <title>Genome sequencing and annotation of Brassica cretica.</title>
        <authorList>
            <person name="Studholme D.J."/>
            <person name="Sarris P."/>
        </authorList>
    </citation>
    <scope>NUCLEOTIDE SEQUENCE</scope>
    <source>
        <strain evidence="2">PFS-109/04</strain>
        <tissue evidence="2">Leaf</tissue>
    </source>
</reference>
<evidence type="ECO:0008006" key="4">
    <source>
        <dbReference type="Google" id="ProtNLM"/>
    </source>
</evidence>
<dbReference type="Proteomes" id="UP000712600">
    <property type="component" value="Unassembled WGS sequence"/>
</dbReference>
<dbReference type="AlphaFoldDB" id="A0A8S9RX51"/>
<dbReference type="EMBL" id="QGKX02000088">
    <property type="protein sequence ID" value="KAF3585377.1"/>
    <property type="molecule type" value="Genomic_DNA"/>
</dbReference>
<protein>
    <recommendedName>
        <fullName evidence="4">Transposase MuDR plant domain-containing protein</fullName>
    </recommendedName>
</protein>
<evidence type="ECO:0000313" key="3">
    <source>
        <dbReference type="Proteomes" id="UP000712600"/>
    </source>
</evidence>
<organism evidence="2 3">
    <name type="scientific">Brassica cretica</name>
    <name type="common">Mustard</name>
    <dbReference type="NCBI Taxonomy" id="69181"/>
    <lineage>
        <taxon>Eukaryota</taxon>
        <taxon>Viridiplantae</taxon>
        <taxon>Streptophyta</taxon>
        <taxon>Embryophyta</taxon>
        <taxon>Tracheophyta</taxon>
        <taxon>Spermatophyta</taxon>
        <taxon>Magnoliopsida</taxon>
        <taxon>eudicotyledons</taxon>
        <taxon>Gunneridae</taxon>
        <taxon>Pentapetalae</taxon>
        <taxon>rosids</taxon>
        <taxon>malvids</taxon>
        <taxon>Brassicales</taxon>
        <taxon>Brassicaceae</taxon>
        <taxon>Brassiceae</taxon>
        <taxon>Brassica</taxon>
    </lineage>
</organism>
<proteinExistence type="predicted"/>
<gene>
    <name evidence="2" type="ORF">F2Q69_00026603</name>
</gene>
<feature type="region of interest" description="Disordered" evidence="1">
    <location>
        <begin position="116"/>
        <end position="135"/>
    </location>
</feature>
<accession>A0A8S9RX51</accession>
<comment type="caution">
    <text evidence="2">The sequence shown here is derived from an EMBL/GenBank/DDBJ whole genome shotgun (WGS) entry which is preliminary data.</text>
</comment>
<sequence length="172" mass="19321">MAFYAIRKKFRFKNSRSAPDGMVLRCYSRTCKWRVYAVLLKNTELYENSGVYGVHVISGTEYQVIDKEAANRNKVSITSLVSECYSIPSLKAAYAKNIFPAVEKNDLDDLPSQLSGLNLNVNPPASRRPPGRPRKTRILSRGEVKMKVARKPNFCSRCKGSGHNKATCKMAI</sequence>
<evidence type="ECO:0000313" key="2">
    <source>
        <dbReference type="EMBL" id="KAF3585377.1"/>
    </source>
</evidence>